<keyword evidence="2" id="KW-1133">Transmembrane helix</keyword>
<dbReference type="EMBL" id="JAAEDK010000054">
    <property type="protein sequence ID" value="MBR0661461.1"/>
    <property type="molecule type" value="Genomic_DNA"/>
</dbReference>
<evidence type="ECO:0000256" key="1">
    <source>
        <dbReference type="SAM" id="MobiDB-lite"/>
    </source>
</evidence>
<dbReference type="PANTHER" id="PTHR34980">
    <property type="entry name" value="INNER MEMBRANE PROTEIN-RELATED-RELATED"/>
    <property type="match status" value="1"/>
</dbReference>
<comment type="caution">
    <text evidence="3">The sequence shown here is derived from an EMBL/GenBank/DDBJ whole genome shotgun (WGS) entry which is preliminary data.</text>
</comment>
<gene>
    <name evidence="4" type="ORF">GWK15_23535</name>
    <name evidence="3" type="ORF">GXW75_19555</name>
</gene>
<evidence type="ECO:0000313" key="4">
    <source>
        <dbReference type="EMBL" id="NKE19948.1"/>
    </source>
</evidence>
<keyword evidence="2" id="KW-0472">Membrane</keyword>
<dbReference type="GO" id="GO:0005886">
    <property type="term" value="C:plasma membrane"/>
    <property type="evidence" value="ECO:0007669"/>
    <property type="project" value="TreeGrafter"/>
</dbReference>
<sequence>MGIGSWFSFAGRIRRRTWWLGYVLPIFVISILGTVIDVMLGFVSLVAEDAMPADGFAVATQGFGPFSIVALLITIVGGLAGQVKRWHDREKSGWWALISLIPIVGPIWALVEVGFLSGTEGPNRFGPDPRGGAGAPQWQPAGPQGWQPGPPQWQQPPAQPQWQPPPAQGWQPPAQGQGQGAYPPPGWQPPPQGYPPPQQGYGAPPPQPGYGQPPPGYGQQPPPGYGQQQQPPGPWQGPGPGGGSVPPVRRD</sequence>
<reference evidence="3" key="3">
    <citation type="journal article" date="2021" name="Syst. Appl. Microbiol.">
        <title>Roseomonas hellenica sp. nov., isolated from roots of wild-growing Alkanna tinctoria.</title>
        <authorList>
            <person name="Rat A."/>
            <person name="Naranjo H.D."/>
            <person name="Lebbe L."/>
            <person name="Cnockaert M."/>
            <person name="Krigas N."/>
            <person name="Grigoriadou K."/>
            <person name="Maloupa E."/>
            <person name="Willems A."/>
        </authorList>
    </citation>
    <scope>NUCLEOTIDE SEQUENCE</scope>
    <source>
        <strain evidence="3">LMG 31161</strain>
    </source>
</reference>
<evidence type="ECO:0000313" key="6">
    <source>
        <dbReference type="Proteomes" id="UP001138708"/>
    </source>
</evidence>
<feature type="compositionally biased region" description="Low complexity" evidence="1">
    <location>
        <begin position="135"/>
        <end position="147"/>
    </location>
</feature>
<evidence type="ECO:0000313" key="5">
    <source>
        <dbReference type="Proteomes" id="UP000746741"/>
    </source>
</evidence>
<dbReference type="AlphaFoldDB" id="A0A9X9WMA1"/>
<feature type="transmembrane region" description="Helical" evidence="2">
    <location>
        <begin position="20"/>
        <end position="43"/>
    </location>
</feature>
<name>A0A9X9WMA1_9PROT</name>
<feature type="transmembrane region" description="Helical" evidence="2">
    <location>
        <begin position="93"/>
        <end position="111"/>
    </location>
</feature>
<dbReference type="Proteomes" id="UP001138708">
    <property type="component" value="Unassembled WGS sequence"/>
</dbReference>
<keyword evidence="2" id="KW-0812">Transmembrane</keyword>
<reference evidence="3" key="1">
    <citation type="submission" date="2020-01" db="EMBL/GenBank/DDBJ databases">
        <authorList>
            <person name="Rat A."/>
        </authorList>
    </citation>
    <scope>NUCLEOTIDE SEQUENCE</scope>
    <source>
        <strain evidence="3">LMG 31161</strain>
    </source>
</reference>
<reference evidence="4 5" key="2">
    <citation type="submission" date="2020-02" db="EMBL/GenBank/DDBJ databases">
        <authorList>
            <person name="Sun Q."/>
            <person name="Inoue M."/>
        </authorList>
    </citation>
    <scope>NUCLEOTIDE SEQUENCE [LARGE SCALE GENOMIC DNA]</scope>
    <source>
        <strain evidence="4 5">KCTC 22478</strain>
    </source>
</reference>
<feature type="compositionally biased region" description="Pro residues" evidence="1">
    <location>
        <begin position="148"/>
        <end position="167"/>
    </location>
</feature>
<feature type="compositionally biased region" description="Pro residues" evidence="1">
    <location>
        <begin position="182"/>
        <end position="224"/>
    </location>
</feature>
<dbReference type="EMBL" id="JAAVUP010000016">
    <property type="protein sequence ID" value="NKE19948.1"/>
    <property type="molecule type" value="Genomic_DNA"/>
</dbReference>
<dbReference type="Proteomes" id="UP000746741">
    <property type="component" value="Unassembled WGS sequence"/>
</dbReference>
<protein>
    <submittedName>
        <fullName evidence="3">DUF805 domain-containing protein</fullName>
    </submittedName>
</protein>
<feature type="region of interest" description="Disordered" evidence="1">
    <location>
        <begin position="122"/>
        <end position="251"/>
    </location>
</feature>
<proteinExistence type="predicted"/>
<accession>A0A9X9WMA1</accession>
<dbReference type="RefSeq" id="WP_168043858.1">
    <property type="nucleotide sequence ID" value="NZ_JAAEDK010000054.1"/>
</dbReference>
<organism evidence="3 6">
    <name type="scientific">Neoroseomonas oryzicola</name>
    <dbReference type="NCBI Taxonomy" id="535904"/>
    <lineage>
        <taxon>Bacteria</taxon>
        <taxon>Pseudomonadati</taxon>
        <taxon>Pseudomonadota</taxon>
        <taxon>Alphaproteobacteria</taxon>
        <taxon>Acetobacterales</taxon>
        <taxon>Acetobacteraceae</taxon>
        <taxon>Neoroseomonas</taxon>
    </lineage>
</organism>
<evidence type="ECO:0000313" key="3">
    <source>
        <dbReference type="EMBL" id="MBR0661461.1"/>
    </source>
</evidence>
<dbReference type="Pfam" id="PF05656">
    <property type="entry name" value="DUF805"/>
    <property type="match status" value="1"/>
</dbReference>
<keyword evidence="5" id="KW-1185">Reference proteome</keyword>
<evidence type="ECO:0000256" key="2">
    <source>
        <dbReference type="SAM" id="Phobius"/>
    </source>
</evidence>
<dbReference type="InterPro" id="IPR008523">
    <property type="entry name" value="DUF805"/>
</dbReference>
<feature type="transmembrane region" description="Helical" evidence="2">
    <location>
        <begin position="63"/>
        <end position="81"/>
    </location>
</feature>